<reference evidence="1 2" key="2">
    <citation type="submission" date="2018-11" db="EMBL/GenBank/DDBJ databases">
        <authorList>
            <consortium name="Pathogen Informatics"/>
        </authorList>
    </citation>
    <scope>NUCLEOTIDE SEQUENCE [LARGE SCALE GENOMIC DNA]</scope>
</reference>
<keyword evidence="2" id="KW-1185">Reference proteome</keyword>
<dbReference type="EMBL" id="UYRR01007782">
    <property type="protein sequence ID" value="VDK23891.1"/>
    <property type="molecule type" value="Genomic_DNA"/>
</dbReference>
<organism evidence="3">
    <name type="scientific">Anisakis simplex</name>
    <name type="common">Herring worm</name>
    <dbReference type="NCBI Taxonomy" id="6269"/>
    <lineage>
        <taxon>Eukaryota</taxon>
        <taxon>Metazoa</taxon>
        <taxon>Ecdysozoa</taxon>
        <taxon>Nematoda</taxon>
        <taxon>Chromadorea</taxon>
        <taxon>Rhabditida</taxon>
        <taxon>Spirurina</taxon>
        <taxon>Ascaridomorpha</taxon>
        <taxon>Ascaridoidea</taxon>
        <taxon>Anisakidae</taxon>
        <taxon>Anisakis</taxon>
        <taxon>Anisakis simplex complex</taxon>
    </lineage>
</organism>
<protein>
    <submittedName>
        <fullName evidence="3">Tetratricopeptide repeat protein</fullName>
    </submittedName>
</protein>
<sequence>MKLSLVAARDAFGEGDFNAALMNYYGILNWLIPSKRAKYFKEFCDALQGLLSDESIENQQKIVWLKMSCELFEQKPTLLNKCAEFFFSIGTFGEWMILPSAFHVYTPKALRITFTNAFSKKNYCYEGNPNQQ</sequence>
<dbReference type="AlphaFoldDB" id="A0A0M3JAN0"/>
<proteinExistence type="predicted"/>
<evidence type="ECO:0000313" key="2">
    <source>
        <dbReference type="Proteomes" id="UP000267096"/>
    </source>
</evidence>
<name>A0A0M3JAN0_ANISI</name>
<accession>A0A0M3JAN0</accession>
<dbReference type="Proteomes" id="UP000267096">
    <property type="component" value="Unassembled WGS sequence"/>
</dbReference>
<gene>
    <name evidence="1" type="ORF">ASIM_LOCUS4464</name>
</gene>
<evidence type="ECO:0000313" key="3">
    <source>
        <dbReference type="WBParaSite" id="ASIM_0000465101-mRNA-1"/>
    </source>
</evidence>
<evidence type="ECO:0000313" key="1">
    <source>
        <dbReference type="EMBL" id="VDK23891.1"/>
    </source>
</evidence>
<dbReference type="WBParaSite" id="ASIM_0000465101-mRNA-1">
    <property type="protein sequence ID" value="ASIM_0000465101-mRNA-1"/>
    <property type="gene ID" value="ASIM_0000465101"/>
</dbReference>
<reference evidence="3" key="1">
    <citation type="submission" date="2017-02" db="UniProtKB">
        <authorList>
            <consortium name="WormBaseParasite"/>
        </authorList>
    </citation>
    <scope>IDENTIFICATION</scope>
</reference>